<name>A0A266Q3H3_9GAMM</name>
<dbReference type="InterPro" id="IPR027961">
    <property type="entry name" value="DUF4442"/>
</dbReference>
<evidence type="ECO:0000313" key="1">
    <source>
        <dbReference type="EMBL" id="OZY84413.1"/>
    </source>
</evidence>
<organism evidence="1 2">
    <name type="scientific">Cellvibrio mixtus</name>
    <dbReference type="NCBI Taxonomy" id="39650"/>
    <lineage>
        <taxon>Bacteria</taxon>
        <taxon>Pseudomonadati</taxon>
        <taxon>Pseudomonadota</taxon>
        <taxon>Gammaproteobacteria</taxon>
        <taxon>Cellvibrionales</taxon>
        <taxon>Cellvibrionaceae</taxon>
        <taxon>Cellvibrio</taxon>
    </lineage>
</organism>
<protein>
    <submittedName>
        <fullName evidence="1">DUF4442 domain-containing protein</fullName>
    </submittedName>
</protein>
<dbReference type="Pfam" id="PF14539">
    <property type="entry name" value="DUF4442"/>
    <property type="match status" value="1"/>
</dbReference>
<dbReference type="SUPFAM" id="SSF54637">
    <property type="entry name" value="Thioesterase/thiol ester dehydrase-isomerase"/>
    <property type="match status" value="1"/>
</dbReference>
<dbReference type="RefSeq" id="WP_094985488.1">
    <property type="nucleotide sequence ID" value="NZ_NHNI01000002.1"/>
</dbReference>
<proteinExistence type="predicted"/>
<keyword evidence="2" id="KW-1185">Reference proteome</keyword>
<comment type="caution">
    <text evidence="1">The sequence shown here is derived from an EMBL/GenBank/DDBJ whole genome shotgun (WGS) entry which is preliminary data.</text>
</comment>
<evidence type="ECO:0000313" key="2">
    <source>
        <dbReference type="Proteomes" id="UP000216101"/>
    </source>
</evidence>
<sequence>MKAGLFKSIVNIWPPLFFAGIKLTYLAADYREAKVTLKLRWYNRNYVGVQYGGSLMSMTDPWYMLLLMHNLGSDYFVWDKHAEIDYIAPGKTHVHAHFIITDEILDDIRTKTASGEKYIPEFTVDIVDEQGALVARVKRRVYIKLKPRARTH</sequence>
<gene>
    <name evidence="1" type="ORF">CBP51_14480</name>
</gene>
<reference evidence="2" key="1">
    <citation type="submission" date="2017-05" db="EMBL/GenBank/DDBJ databases">
        <authorList>
            <person name="Barney B.M."/>
        </authorList>
    </citation>
    <scope>NUCLEOTIDE SEQUENCE [LARGE SCALE GENOMIC DNA]</scope>
    <source>
        <strain evidence="2">PSBB022</strain>
    </source>
</reference>
<dbReference type="STRING" id="1209072.GCA_000766945_02766"/>
<accession>A0A266Q3H3</accession>
<dbReference type="Proteomes" id="UP000216101">
    <property type="component" value="Unassembled WGS sequence"/>
</dbReference>
<dbReference type="InterPro" id="IPR029069">
    <property type="entry name" value="HotDog_dom_sf"/>
</dbReference>
<dbReference type="AlphaFoldDB" id="A0A266Q3H3"/>
<dbReference type="EMBL" id="NHNI01000002">
    <property type="protein sequence ID" value="OZY84413.1"/>
    <property type="molecule type" value="Genomic_DNA"/>
</dbReference>
<dbReference type="Gene3D" id="3.10.129.10">
    <property type="entry name" value="Hotdog Thioesterase"/>
    <property type="match status" value="1"/>
</dbReference>